<reference evidence="2 3" key="1">
    <citation type="submission" date="2019-01" db="EMBL/GenBank/DDBJ databases">
        <title>Agromyces.</title>
        <authorList>
            <person name="Li J."/>
        </authorList>
    </citation>
    <scope>NUCLEOTIDE SEQUENCE [LARGE SCALE GENOMIC DNA]</scope>
    <source>
        <strain evidence="2 3">DSM 15934</strain>
    </source>
</reference>
<dbReference type="Pfam" id="PF20408">
    <property type="entry name" value="Abhydrolase_11"/>
    <property type="match status" value="1"/>
</dbReference>
<dbReference type="RefSeq" id="WP_129522122.1">
    <property type="nucleotide sequence ID" value="NZ_SDPN01000044.1"/>
</dbReference>
<proteinExistence type="predicted"/>
<sequence>MTTEQHITIDVDGTPVSGVYARPADAAATIVVAHGAGAGMEHPFMAGFTRALNDDGFATLRFNFAYREAGRRFPDRPPAAIAAWRAATDAAAARGADGEAIWASGKSFGGRMASMAVADGMAAAGLIYLGYPLHPPGKPEAVRDEHLYGITVPMLFLQGTNDPFASPNEQLDAVVARIGPTATLQWLEGGGHSFEVKGAKRPAAEIGASLAEPVASFVRSHSDPPNRSASAAPIS</sequence>
<evidence type="ECO:0000259" key="1">
    <source>
        <dbReference type="Pfam" id="PF20408"/>
    </source>
</evidence>
<keyword evidence="2" id="KW-0378">Hydrolase</keyword>
<evidence type="ECO:0000313" key="3">
    <source>
        <dbReference type="Proteomes" id="UP000293865"/>
    </source>
</evidence>
<dbReference type="EMBL" id="SDPN01000044">
    <property type="protein sequence ID" value="RXZ67603.1"/>
    <property type="molecule type" value="Genomic_DNA"/>
</dbReference>
<keyword evidence="3" id="KW-1185">Reference proteome</keyword>
<dbReference type="Gene3D" id="3.40.50.1820">
    <property type="entry name" value="alpha/beta hydrolase"/>
    <property type="match status" value="1"/>
</dbReference>
<feature type="domain" description="KANL3/Tex30 alpha/beta hydrolase-like" evidence="1">
    <location>
        <begin position="27"/>
        <end position="199"/>
    </location>
</feature>
<name>A0A4Q2KV05_9MICO</name>
<dbReference type="PANTHER" id="PTHR13136:SF11">
    <property type="entry name" value="TESTIS-EXPRESSED PROTEIN 30"/>
    <property type="match status" value="1"/>
</dbReference>
<dbReference type="SUPFAM" id="SSF53474">
    <property type="entry name" value="alpha/beta-Hydrolases"/>
    <property type="match status" value="1"/>
</dbReference>
<evidence type="ECO:0000313" key="2">
    <source>
        <dbReference type="EMBL" id="RXZ67603.1"/>
    </source>
</evidence>
<dbReference type="PANTHER" id="PTHR13136">
    <property type="entry name" value="TESTIS DEVELOPMENT PROTEIN PRTD"/>
    <property type="match status" value="1"/>
</dbReference>
<dbReference type="InterPro" id="IPR026555">
    <property type="entry name" value="NSL3/Tex30"/>
</dbReference>
<dbReference type="GO" id="GO:0016787">
    <property type="term" value="F:hydrolase activity"/>
    <property type="evidence" value="ECO:0007669"/>
    <property type="project" value="UniProtKB-KW"/>
</dbReference>
<dbReference type="InterPro" id="IPR029058">
    <property type="entry name" value="AB_hydrolase_fold"/>
</dbReference>
<accession>A0A4Q2KV05</accession>
<dbReference type="OrthoDB" id="652634at2"/>
<comment type="caution">
    <text evidence="2">The sequence shown here is derived from an EMBL/GenBank/DDBJ whole genome shotgun (WGS) entry which is preliminary data.</text>
</comment>
<gene>
    <name evidence="2" type="ORF">ESP51_17195</name>
</gene>
<dbReference type="AlphaFoldDB" id="A0A4Q2KV05"/>
<dbReference type="Proteomes" id="UP000293865">
    <property type="component" value="Unassembled WGS sequence"/>
</dbReference>
<dbReference type="InterPro" id="IPR046879">
    <property type="entry name" value="KANL3/Tex30_Abhydrolase"/>
</dbReference>
<organism evidence="2 3">
    <name type="scientific">Agromyces albus</name>
    <dbReference type="NCBI Taxonomy" id="205332"/>
    <lineage>
        <taxon>Bacteria</taxon>
        <taxon>Bacillati</taxon>
        <taxon>Actinomycetota</taxon>
        <taxon>Actinomycetes</taxon>
        <taxon>Micrococcales</taxon>
        <taxon>Microbacteriaceae</taxon>
        <taxon>Agromyces</taxon>
    </lineage>
</organism>
<protein>
    <submittedName>
        <fullName evidence="2">Dienelactone hydrolase</fullName>
    </submittedName>
</protein>